<dbReference type="EMBL" id="CM056816">
    <property type="protein sequence ID" value="KAJ8634335.1"/>
    <property type="molecule type" value="Genomic_DNA"/>
</dbReference>
<protein>
    <submittedName>
        <fullName evidence="1">Uncharacterized protein</fullName>
    </submittedName>
</protein>
<evidence type="ECO:0000313" key="2">
    <source>
        <dbReference type="Proteomes" id="UP001234297"/>
    </source>
</evidence>
<comment type="caution">
    <text evidence="1">The sequence shown here is derived from an EMBL/GenBank/DDBJ whole genome shotgun (WGS) entry which is preliminary data.</text>
</comment>
<proteinExistence type="predicted"/>
<organism evidence="1 2">
    <name type="scientific">Persea americana</name>
    <name type="common">Avocado</name>
    <dbReference type="NCBI Taxonomy" id="3435"/>
    <lineage>
        <taxon>Eukaryota</taxon>
        <taxon>Viridiplantae</taxon>
        <taxon>Streptophyta</taxon>
        <taxon>Embryophyta</taxon>
        <taxon>Tracheophyta</taxon>
        <taxon>Spermatophyta</taxon>
        <taxon>Magnoliopsida</taxon>
        <taxon>Magnoliidae</taxon>
        <taxon>Laurales</taxon>
        <taxon>Lauraceae</taxon>
        <taxon>Persea</taxon>
    </lineage>
</organism>
<sequence length="470" mass="49944">MAGISDLEEAEIELSLGLSIGGSYRKDPPVSISVPDQLLSDRSLAVDWTGSDGGGEANLADPQRRREIHARRRQEAMWKREEKKSLCRSGVSVNSHDRLVMEAQGLRCRAMDRTAREADKCGSDRRKSPEDPGETLGFTTPNQTLYPIQNPDPNVGWYQVPGFSVMPPMSVPACFPFHPMQCMPVPNGFHYPYLMPCPAPAPEEVSPASAGREGCLNSARRSFRPFSARSNNQNADGTGGGDDVEQIGGGVGGGVFNRSLGSSLSAVSDNGSAGSMQGGSNSSGSRSRSTRSPSQTQPLDSPLRNGQVQLEHSTSTQLKEYAQTVEEATEKVESNSAQSCPTKTEPTSGTTDQPASNDTAESGLSKPISTRRSASMSPLPHEVGGDPLEDKNQKPPSVSLPHMPCVSTTGNGPNGKTISGILSRYRKGEVSIVCACHGSSFTPAEFVKHAGGTDISHPLRHIVVVPSAFG</sequence>
<gene>
    <name evidence="1" type="ORF">MRB53_027671</name>
</gene>
<evidence type="ECO:0000313" key="1">
    <source>
        <dbReference type="EMBL" id="KAJ8634335.1"/>
    </source>
</evidence>
<reference evidence="1 2" key="1">
    <citation type="journal article" date="2022" name="Hortic Res">
        <title>A haplotype resolved chromosomal level avocado genome allows analysis of novel avocado genes.</title>
        <authorList>
            <person name="Nath O."/>
            <person name="Fletcher S.J."/>
            <person name="Hayward A."/>
            <person name="Shaw L.M."/>
            <person name="Masouleh A.K."/>
            <person name="Furtado A."/>
            <person name="Henry R.J."/>
            <person name="Mitter N."/>
        </authorList>
    </citation>
    <scope>NUCLEOTIDE SEQUENCE [LARGE SCALE GENOMIC DNA]</scope>
    <source>
        <strain evidence="2">cv. Hass</strain>
    </source>
</reference>
<dbReference type="Proteomes" id="UP001234297">
    <property type="component" value="Chromosome 8"/>
</dbReference>
<accession>A0ACC2LLI5</accession>
<keyword evidence="2" id="KW-1185">Reference proteome</keyword>
<name>A0ACC2LLI5_PERAE</name>